<dbReference type="InterPro" id="IPR018644">
    <property type="entry name" value="DUF2071"/>
</dbReference>
<dbReference type="EMBL" id="CP058530">
    <property type="protein sequence ID" value="QLG29714.1"/>
    <property type="molecule type" value="Genomic_DNA"/>
</dbReference>
<dbReference type="Gene3D" id="2.40.400.10">
    <property type="entry name" value="Acetoacetate decarboxylase-like"/>
    <property type="match status" value="1"/>
</dbReference>
<name>A0A7D5KA94_9EURY</name>
<dbReference type="InterPro" id="IPR023375">
    <property type="entry name" value="ADC_dom_sf"/>
</dbReference>
<dbReference type="OrthoDB" id="233478at2157"/>
<dbReference type="Proteomes" id="UP000509750">
    <property type="component" value="Plasmid unnamed1"/>
</dbReference>
<geneLocation type="plasmid" evidence="1 2">
    <name>unnamed1</name>
</geneLocation>
<evidence type="ECO:0000313" key="2">
    <source>
        <dbReference type="Proteomes" id="UP000509750"/>
    </source>
</evidence>
<dbReference type="KEGG" id="halg:HUG10_19095"/>
<evidence type="ECO:0000313" key="1">
    <source>
        <dbReference type="EMBL" id="QLG29714.1"/>
    </source>
</evidence>
<dbReference type="RefSeq" id="WP_179171288.1">
    <property type="nucleotide sequence ID" value="NZ_CP058530.1"/>
</dbReference>
<gene>
    <name evidence="1" type="ORF">HUG10_19095</name>
</gene>
<dbReference type="Pfam" id="PF09844">
    <property type="entry name" value="DUF2071"/>
    <property type="match status" value="1"/>
</dbReference>
<protein>
    <submittedName>
        <fullName evidence="1">DUF2071 domain-containing protein</fullName>
    </submittedName>
</protein>
<keyword evidence="1" id="KW-0614">Plasmid</keyword>
<accession>A0A7D5KA94</accession>
<organism evidence="1 2">
    <name type="scientific">Halorarum halophilum</name>
    <dbReference type="NCBI Taxonomy" id="2743090"/>
    <lineage>
        <taxon>Archaea</taxon>
        <taxon>Methanobacteriati</taxon>
        <taxon>Methanobacteriota</taxon>
        <taxon>Stenosarchaea group</taxon>
        <taxon>Halobacteria</taxon>
        <taxon>Halobacteriales</taxon>
        <taxon>Haloferacaceae</taxon>
        <taxon>Halorarum</taxon>
    </lineage>
</organism>
<dbReference type="AlphaFoldDB" id="A0A7D5KA94"/>
<dbReference type="SUPFAM" id="SSF160104">
    <property type="entry name" value="Acetoacetate decarboxylase-like"/>
    <property type="match status" value="1"/>
</dbReference>
<dbReference type="PANTHER" id="PTHR39186:SF1">
    <property type="entry name" value="DUF2071 DOMAIN-CONTAINING PROTEIN"/>
    <property type="match status" value="1"/>
</dbReference>
<proteinExistence type="predicted"/>
<sequence>MVLPIAFGWRHLLFANWPVDADLIDAHLPDALSVQTYDGTGWLSVVPLTNVHVRPRGLPRAAGVTLPELNLRTYATCEGEPGTYFFSLDAQGVASVVGARLLHHLPYFYARIDHRVDDGRVRFRSRRLHPGARPAHYAASYRPDGDPFEADPGSLAEFLTERRRLYTQGYDGAVRYTDVEHDRWTLYPASVSTKQNTLFEGDGFDHPDTEPVYYYTPGTDVVTSRNKRWTPTG</sequence>
<dbReference type="PANTHER" id="PTHR39186">
    <property type="entry name" value="DUF2071 FAMILY PROTEIN"/>
    <property type="match status" value="1"/>
</dbReference>
<keyword evidence="2" id="KW-1185">Reference proteome</keyword>
<dbReference type="GeneID" id="56030986"/>
<reference evidence="1 2" key="1">
    <citation type="submission" date="2020-07" db="EMBL/GenBank/DDBJ databases">
        <title>Gai3-2, isolated from salt lake.</title>
        <authorList>
            <person name="Cui H."/>
            <person name="Shi X."/>
        </authorList>
    </citation>
    <scope>NUCLEOTIDE SEQUENCE [LARGE SCALE GENOMIC DNA]</scope>
    <source>
        <strain evidence="1 2">Gai3-2</strain>
        <plasmid evidence="1 2">unnamed1</plasmid>
    </source>
</reference>